<sequence>MPQMEKAHNHKAIFEETFKYWIITFWILATVQFNNVYGQLRLVPISQNPNPESTTQQSARMQASINLPFFDDFSTTASSRPDPAFWMSGSGVYVNNTLATTHPSVNMATFDGLNSSGVPYNYTNQLSQGNTDTLTSVAINLGGLTPGDSVYLSFYWLAKGLGEFPDENDTLRLEFLNQNKQWVSVWQQNGMVYDSLFKQEFIPVRNAAFLHADFQFRFRAYGRLSGAYDTWHLDYLYLNKGRSINDRFIKDIAVRKPLTPFLKKYTSMPLKQFWVNPRQATADSVGTDILNLFNNFNFTTYTFTVKDELTGKQFQNYNGSASVFIGGSQTQKKSIALNQIAEDKSLKALKLRYKFNLITTDDQNPTIPSVNLRRNDTISARADLSDYYAYDDGGAEYGVQINQRLARAVVRFALSKPDTLAGIRMSIVPFNKDISGQSFTLQVWNNKNGKPDQLVVQKAVAARYPASRDSLVQYAFDNPVAVADTFYVGWLQINEEPLSIGFDRNSLLGRNEVFFNLGTEWVKDTGLNGSIMLRPYMGGKAAGVVTGTEEFEKDAYFFPNPNNGVLNWKNKQIRKIDIFSITGALAQTLTPQSGTLSVTIRDLPDGMYLLKASDGKRSFVQKMLIVK</sequence>
<feature type="domain" description="Secretion system C-terminal sorting" evidence="1">
    <location>
        <begin position="558"/>
        <end position="625"/>
    </location>
</feature>
<accession>A0A1H6Z1C2</accession>
<organism evidence="2 3">
    <name type="scientific">Dyadobacter koreensis</name>
    <dbReference type="NCBI Taxonomy" id="408657"/>
    <lineage>
        <taxon>Bacteria</taxon>
        <taxon>Pseudomonadati</taxon>
        <taxon>Bacteroidota</taxon>
        <taxon>Cytophagia</taxon>
        <taxon>Cytophagales</taxon>
        <taxon>Spirosomataceae</taxon>
        <taxon>Dyadobacter</taxon>
    </lineage>
</organism>
<evidence type="ECO:0000259" key="1">
    <source>
        <dbReference type="Pfam" id="PF18962"/>
    </source>
</evidence>
<dbReference type="EMBL" id="FNXY01000008">
    <property type="protein sequence ID" value="SEJ47271.1"/>
    <property type="molecule type" value="Genomic_DNA"/>
</dbReference>
<dbReference type="InterPro" id="IPR026444">
    <property type="entry name" value="Secre_tail"/>
</dbReference>
<dbReference type="STRING" id="408657.SAMN04487995_4860"/>
<protein>
    <submittedName>
        <fullName evidence="2">Por secretion system C-terminal sorting domain-containing protein</fullName>
    </submittedName>
</protein>
<name>A0A1H6Z1C2_9BACT</name>
<dbReference type="Proteomes" id="UP000199532">
    <property type="component" value="Unassembled WGS sequence"/>
</dbReference>
<dbReference type="AlphaFoldDB" id="A0A1H6Z1C2"/>
<gene>
    <name evidence="2" type="ORF">SAMN04487995_4860</name>
</gene>
<dbReference type="Gene3D" id="2.60.120.260">
    <property type="entry name" value="Galactose-binding domain-like"/>
    <property type="match status" value="1"/>
</dbReference>
<keyword evidence="3" id="KW-1185">Reference proteome</keyword>
<proteinExistence type="predicted"/>
<evidence type="ECO:0000313" key="3">
    <source>
        <dbReference type="Proteomes" id="UP000199532"/>
    </source>
</evidence>
<dbReference type="NCBIfam" id="TIGR04183">
    <property type="entry name" value="Por_Secre_tail"/>
    <property type="match status" value="1"/>
</dbReference>
<evidence type="ECO:0000313" key="2">
    <source>
        <dbReference type="EMBL" id="SEJ47271.1"/>
    </source>
</evidence>
<dbReference type="Pfam" id="PF18962">
    <property type="entry name" value="Por_Secre_tail"/>
    <property type="match status" value="1"/>
</dbReference>
<reference evidence="2 3" key="1">
    <citation type="submission" date="2016-10" db="EMBL/GenBank/DDBJ databases">
        <authorList>
            <person name="de Groot N.N."/>
        </authorList>
    </citation>
    <scope>NUCLEOTIDE SEQUENCE [LARGE SCALE GENOMIC DNA]</scope>
    <source>
        <strain evidence="2 3">DSM 19938</strain>
    </source>
</reference>